<keyword evidence="2" id="KW-1185">Reference proteome</keyword>
<gene>
    <name evidence="1" type="ORF">VQ7734_02549</name>
</gene>
<dbReference type="AlphaFoldDB" id="A0A1M7YVR8"/>
<reference evidence="2" key="1">
    <citation type="submission" date="2016-12" db="EMBL/GenBank/DDBJ databases">
        <authorList>
            <person name="Rodrigo-Torres L."/>
            <person name="Arahal R.D."/>
            <person name="Lucena T."/>
        </authorList>
    </citation>
    <scope>NUCLEOTIDE SEQUENCE [LARGE SCALE GENOMIC DNA]</scope>
</reference>
<accession>A0A1M7YVR8</accession>
<evidence type="ECO:0000313" key="1">
    <source>
        <dbReference type="EMBL" id="SHO56780.1"/>
    </source>
</evidence>
<organism evidence="1 2">
    <name type="scientific">Vibrio quintilis</name>
    <dbReference type="NCBI Taxonomy" id="1117707"/>
    <lineage>
        <taxon>Bacteria</taxon>
        <taxon>Pseudomonadati</taxon>
        <taxon>Pseudomonadota</taxon>
        <taxon>Gammaproteobacteria</taxon>
        <taxon>Vibrionales</taxon>
        <taxon>Vibrionaceae</taxon>
        <taxon>Vibrio</taxon>
    </lineage>
</organism>
<dbReference type="Proteomes" id="UP000184600">
    <property type="component" value="Unassembled WGS sequence"/>
</dbReference>
<proteinExistence type="predicted"/>
<name>A0A1M7YVR8_9VIBR</name>
<evidence type="ECO:0000313" key="2">
    <source>
        <dbReference type="Proteomes" id="UP000184600"/>
    </source>
</evidence>
<dbReference type="EMBL" id="FRFG01000028">
    <property type="protein sequence ID" value="SHO56780.1"/>
    <property type="molecule type" value="Genomic_DNA"/>
</dbReference>
<sequence>MHISIDNIITQVQAQFDSPLPGSMLSVLQTSLANEQGALESLGTAFASGNISREEFETGLEREKNVVTTEMETWQINADSEVRQVVNLTFDILNKTLI</sequence>
<protein>
    <submittedName>
        <fullName evidence="1">Uncharacterized protein</fullName>
    </submittedName>
</protein>